<accession>A0A286TWM1</accession>
<dbReference type="OrthoDB" id="9768048at2"/>
<dbReference type="GO" id="GO:0005829">
    <property type="term" value="C:cytosol"/>
    <property type="evidence" value="ECO:0007669"/>
    <property type="project" value="TreeGrafter"/>
</dbReference>
<dbReference type="GO" id="GO:0008713">
    <property type="term" value="F:ADP-heptose-lipopolysaccharide heptosyltransferase activity"/>
    <property type="evidence" value="ECO:0007669"/>
    <property type="project" value="UniProtKB-EC"/>
</dbReference>
<organism evidence="6 7">
    <name type="scientific">Candidatus Scalindua japonica</name>
    <dbReference type="NCBI Taxonomy" id="1284222"/>
    <lineage>
        <taxon>Bacteria</taxon>
        <taxon>Pseudomonadati</taxon>
        <taxon>Planctomycetota</taxon>
        <taxon>Candidatus Brocadiia</taxon>
        <taxon>Candidatus Brocadiales</taxon>
        <taxon>Candidatus Scalinduaceae</taxon>
        <taxon>Candidatus Scalindua</taxon>
    </lineage>
</organism>
<dbReference type="Proteomes" id="UP000218542">
    <property type="component" value="Unassembled WGS sequence"/>
</dbReference>
<dbReference type="RefSeq" id="WP_096893560.1">
    <property type="nucleotide sequence ID" value="NZ_BAOS01000010.1"/>
</dbReference>
<dbReference type="AlphaFoldDB" id="A0A286TWM1"/>
<dbReference type="Gene3D" id="3.40.50.2000">
    <property type="entry name" value="Glycogen Phosphorylase B"/>
    <property type="match status" value="2"/>
</dbReference>
<dbReference type="InterPro" id="IPR002201">
    <property type="entry name" value="Glyco_trans_9"/>
</dbReference>
<dbReference type="SUPFAM" id="SSF53756">
    <property type="entry name" value="UDP-Glycosyltransferase/glycogen phosphorylase"/>
    <property type="match status" value="1"/>
</dbReference>
<dbReference type="CDD" id="cd03789">
    <property type="entry name" value="GT9_LPS_heptosyltransferase"/>
    <property type="match status" value="1"/>
</dbReference>
<name>A0A286TWM1_9BACT</name>
<protein>
    <recommendedName>
        <fullName evidence="4">lipopolysaccharide heptosyltransferase II</fullName>
        <ecNumber evidence="4">2.4.99.24</ecNumber>
    </recommendedName>
</protein>
<evidence type="ECO:0000256" key="2">
    <source>
        <dbReference type="ARBA" id="ARBA00022679"/>
    </source>
</evidence>
<dbReference type="EC" id="2.4.99.24" evidence="4"/>
<dbReference type="GO" id="GO:0009244">
    <property type="term" value="P:lipopolysaccharide core region biosynthetic process"/>
    <property type="evidence" value="ECO:0007669"/>
    <property type="project" value="TreeGrafter"/>
</dbReference>
<comment type="catalytic activity">
    <reaction evidence="5">
        <text>an L-alpha-D-Hep-(1-&gt;5)-[alpha-Kdo-(2-&gt;4)]-alpha-Kdo-(2-&gt;6)-lipid A + ADP-L-glycero-beta-D-manno-heptose = an L-alpha-D-Hep-(1-&gt;3)-L-alpha-D-Hep-(1-&gt;5)-[alpha-Kdo-(2-&gt;4)]-alpha-Kdo-(2-&gt;6)-lipid A + ADP + H(+)</text>
        <dbReference type="Rhea" id="RHEA:74071"/>
        <dbReference type="ChEBI" id="CHEBI:15378"/>
        <dbReference type="ChEBI" id="CHEBI:61506"/>
        <dbReference type="ChEBI" id="CHEBI:193068"/>
        <dbReference type="ChEBI" id="CHEBI:193069"/>
        <dbReference type="ChEBI" id="CHEBI:456216"/>
        <dbReference type="EC" id="2.4.99.24"/>
    </reaction>
</comment>
<dbReference type="PANTHER" id="PTHR30160:SF7">
    <property type="entry name" value="ADP-HEPTOSE--LPS HEPTOSYLTRANSFERASE 2"/>
    <property type="match status" value="1"/>
</dbReference>
<dbReference type="InterPro" id="IPR011910">
    <property type="entry name" value="RfaF"/>
</dbReference>
<dbReference type="Pfam" id="PF01075">
    <property type="entry name" value="Glyco_transf_9"/>
    <property type="match status" value="1"/>
</dbReference>
<evidence type="ECO:0000256" key="5">
    <source>
        <dbReference type="ARBA" id="ARBA00047503"/>
    </source>
</evidence>
<gene>
    <name evidence="6" type="ORF">SCALIN_C10_0032</name>
</gene>
<proteinExistence type="inferred from homology"/>
<comment type="similarity">
    <text evidence="3">Belongs to the glycosyltransferase 9 family.</text>
</comment>
<evidence type="ECO:0000256" key="1">
    <source>
        <dbReference type="ARBA" id="ARBA00022676"/>
    </source>
</evidence>
<reference evidence="7" key="1">
    <citation type="journal article" date="2017" name="Environ. Microbiol. Rep.">
        <title>Genetic Diversity of Marine Anaerobic Ammonium-Oxidizing Bacteria as Revealed by Genomic and Proteomic Analyses of 'Candidatus Scalindua japonica'.</title>
        <authorList>
            <person name="Oshiki M."/>
            <person name="Mizuto K."/>
            <person name="Kimura Z."/>
            <person name="Kindaichi T."/>
            <person name="Satoh H."/>
            <person name="Okabe S."/>
        </authorList>
    </citation>
    <scope>NUCLEOTIDE SEQUENCE [LARGE SCALE GENOMIC DNA]</scope>
    <source>
        <strain evidence="7">husup-a2</strain>
    </source>
</reference>
<dbReference type="PANTHER" id="PTHR30160">
    <property type="entry name" value="TETRAACYLDISACCHARIDE 4'-KINASE-RELATED"/>
    <property type="match status" value="1"/>
</dbReference>
<keyword evidence="7" id="KW-1185">Reference proteome</keyword>
<keyword evidence="2 6" id="KW-0808">Transferase</keyword>
<dbReference type="NCBIfam" id="TIGR02195">
    <property type="entry name" value="heptsyl_trn_II"/>
    <property type="match status" value="1"/>
</dbReference>
<keyword evidence="1" id="KW-0328">Glycosyltransferase</keyword>
<comment type="caution">
    <text evidence="6">The sequence shown here is derived from an EMBL/GenBank/DDBJ whole genome shotgun (WGS) entry which is preliminary data.</text>
</comment>
<evidence type="ECO:0000313" key="7">
    <source>
        <dbReference type="Proteomes" id="UP000218542"/>
    </source>
</evidence>
<dbReference type="InterPro" id="IPR051199">
    <property type="entry name" value="LPS_LOS_Heptosyltrfase"/>
</dbReference>
<evidence type="ECO:0000256" key="3">
    <source>
        <dbReference type="ARBA" id="ARBA00043995"/>
    </source>
</evidence>
<evidence type="ECO:0000256" key="4">
    <source>
        <dbReference type="ARBA" id="ARBA00044042"/>
    </source>
</evidence>
<dbReference type="EMBL" id="BAOS01000010">
    <property type="protein sequence ID" value="GAX60272.1"/>
    <property type="molecule type" value="Genomic_DNA"/>
</dbReference>
<evidence type="ECO:0000313" key="6">
    <source>
        <dbReference type="EMBL" id="GAX60272.1"/>
    </source>
</evidence>
<sequence length="365" mass="40834">MEQIIKAKKILVRAPNWVGDVVMATPAFRCIRENFADSQITLLIKKNLRGIIDGSSWFDEVIELEPKAGKSKSGNAKAYLGLIKKIRTEQFDLGFLFPNSFSSALMVWLGGVKRRVGYKRDSRSFLLTDGIERLSENGKFLPTYMGDYYLKLCSQLGCKVESGKPELLISGECETKAGELLKEYKIDKKPFILMNPGASYGSSKLWTAEGFARTADLLKEVVDCNIVLTCGPGETGLADEIEKYSRKGLINLSRASISLDLFKVIVKRCMLLIALDSGPRHYAVALNRPVVVLMGPNNPMYTDSEYETGKVIREDIDCSPCQLKTCPTDRRCMTMITPEKVVQTCIDILGYQRNEQNKTTTKPLH</sequence>